<reference evidence="5" key="1">
    <citation type="submission" date="2025-08" db="UniProtKB">
        <authorList>
            <consortium name="RefSeq"/>
        </authorList>
    </citation>
    <scope>IDENTIFICATION</scope>
    <source>
        <tissue evidence="5">Gonads</tissue>
    </source>
</reference>
<proteinExistence type="predicted"/>
<dbReference type="RefSeq" id="XP_030761951.1">
    <property type="nucleotide sequence ID" value="XM_030906091.1"/>
</dbReference>
<dbReference type="GeneID" id="115886797"/>
<dbReference type="SUPFAM" id="SSF52047">
    <property type="entry name" value="RNI-like"/>
    <property type="match status" value="1"/>
</dbReference>
<evidence type="ECO:0000313" key="5">
    <source>
        <dbReference type="RefSeq" id="XP_030761951.1"/>
    </source>
</evidence>
<dbReference type="SMART" id="SM00368">
    <property type="entry name" value="LRR_RI"/>
    <property type="match status" value="5"/>
</dbReference>
<sequence>MKIPYIINKNTVVVYTPSKNSLQLVGENIRKLVAENFEWDKDHCPSLKEYCVNAIGKNFENKPILDELPCSDRVHLLDILPIKLPLELMIPLIDDEYYWKRRYHETYGLIKRHLPENWTYKSVYIERHVQQLIEEAQPQYNDEETFDEILDLCSPYVTCLYIEQMQAWKPPLTMEKEDIPEEYPIDHINFWPILRRLPEVEEFHLIYGMNKVGEDFSWRMFKVSVSDCQKLGKALLELKNLKIVRIHRSSLEFKHCQALMQGLIKHKFIEELDLSNCDVGDAGALCIAQYLMDGCSLKTLILANNQIGQIGSEGLGFAILNDNCDTLYDLNLRMNPLGTPGAMGIMRALVRCSKIRNLSFASCIFDEDTPLKVCQMLKLNASLKVLDISSNWFGESGGRELLDALTINMTVESLDLRETDITPEQLEKITEYLDRNKNIEDDGKV</sequence>
<keyword evidence="1" id="KW-0343">GTPase activation</keyword>
<dbReference type="InterPro" id="IPR032675">
    <property type="entry name" value="LRR_dom_sf"/>
</dbReference>
<organism evidence="4 5">
    <name type="scientific">Sitophilus oryzae</name>
    <name type="common">Rice weevil</name>
    <name type="synonym">Curculio oryzae</name>
    <dbReference type="NCBI Taxonomy" id="7048"/>
    <lineage>
        <taxon>Eukaryota</taxon>
        <taxon>Metazoa</taxon>
        <taxon>Ecdysozoa</taxon>
        <taxon>Arthropoda</taxon>
        <taxon>Hexapoda</taxon>
        <taxon>Insecta</taxon>
        <taxon>Pterygota</taxon>
        <taxon>Neoptera</taxon>
        <taxon>Endopterygota</taxon>
        <taxon>Coleoptera</taxon>
        <taxon>Polyphaga</taxon>
        <taxon>Cucujiformia</taxon>
        <taxon>Curculionidae</taxon>
        <taxon>Dryophthorinae</taxon>
        <taxon>Sitophilus</taxon>
    </lineage>
</organism>
<name>A0A6J2YF27_SITOR</name>
<dbReference type="InterPro" id="IPR027038">
    <property type="entry name" value="RanGap"/>
</dbReference>
<dbReference type="FunCoup" id="A0A6J2YF27">
    <property type="interactions" value="12"/>
</dbReference>
<protein>
    <submittedName>
        <fullName evidence="5">Dynein regulatory complex subunit 5-like isoform X1</fullName>
    </submittedName>
</protein>
<dbReference type="OrthoDB" id="341587at2759"/>
<dbReference type="GO" id="GO:0048471">
    <property type="term" value="C:perinuclear region of cytoplasm"/>
    <property type="evidence" value="ECO:0007669"/>
    <property type="project" value="TreeGrafter"/>
</dbReference>
<dbReference type="GO" id="GO:0005634">
    <property type="term" value="C:nucleus"/>
    <property type="evidence" value="ECO:0007669"/>
    <property type="project" value="TreeGrafter"/>
</dbReference>
<dbReference type="GO" id="GO:0031267">
    <property type="term" value="F:small GTPase binding"/>
    <property type="evidence" value="ECO:0007669"/>
    <property type="project" value="TreeGrafter"/>
</dbReference>
<evidence type="ECO:0000313" key="4">
    <source>
        <dbReference type="Proteomes" id="UP000504635"/>
    </source>
</evidence>
<dbReference type="Gene3D" id="3.80.10.10">
    <property type="entry name" value="Ribonuclease Inhibitor"/>
    <property type="match status" value="1"/>
</dbReference>
<dbReference type="Proteomes" id="UP000504635">
    <property type="component" value="Unplaced"/>
</dbReference>
<gene>
    <name evidence="5" type="primary">LOC115886797</name>
</gene>
<keyword evidence="3" id="KW-0677">Repeat</keyword>
<dbReference type="KEGG" id="soy:115886797"/>
<dbReference type="InterPro" id="IPR001611">
    <property type="entry name" value="Leu-rich_rpt"/>
</dbReference>
<dbReference type="AlphaFoldDB" id="A0A6J2YF27"/>
<dbReference type="PANTHER" id="PTHR24113">
    <property type="entry name" value="RAN GTPASE-ACTIVATING PROTEIN 1"/>
    <property type="match status" value="1"/>
</dbReference>
<keyword evidence="2" id="KW-0433">Leucine-rich repeat</keyword>
<dbReference type="InParanoid" id="A0A6J2YF27"/>
<evidence type="ECO:0000256" key="2">
    <source>
        <dbReference type="ARBA" id="ARBA00022614"/>
    </source>
</evidence>
<dbReference type="GO" id="GO:0006913">
    <property type="term" value="P:nucleocytoplasmic transport"/>
    <property type="evidence" value="ECO:0007669"/>
    <property type="project" value="TreeGrafter"/>
</dbReference>
<keyword evidence="4" id="KW-1185">Reference proteome</keyword>
<dbReference type="Pfam" id="PF13516">
    <property type="entry name" value="LRR_6"/>
    <property type="match status" value="2"/>
</dbReference>
<evidence type="ECO:0000256" key="3">
    <source>
        <dbReference type="ARBA" id="ARBA00022737"/>
    </source>
</evidence>
<dbReference type="PANTHER" id="PTHR24113:SF12">
    <property type="entry name" value="RAN GTPASE-ACTIVATING PROTEIN 1"/>
    <property type="match status" value="1"/>
</dbReference>
<accession>A0A6J2YF27</accession>
<dbReference type="GO" id="GO:0005096">
    <property type="term" value="F:GTPase activator activity"/>
    <property type="evidence" value="ECO:0007669"/>
    <property type="project" value="UniProtKB-KW"/>
</dbReference>
<dbReference type="GO" id="GO:0005829">
    <property type="term" value="C:cytosol"/>
    <property type="evidence" value="ECO:0007669"/>
    <property type="project" value="TreeGrafter"/>
</dbReference>
<evidence type="ECO:0000256" key="1">
    <source>
        <dbReference type="ARBA" id="ARBA00022468"/>
    </source>
</evidence>